<evidence type="ECO:0000259" key="16">
    <source>
        <dbReference type="Pfam" id="PF20805"/>
    </source>
</evidence>
<dbReference type="Gene3D" id="1.20.5.930">
    <property type="entry name" value="Bicelle-embedded integrin alpha(iib) transmembrane segment"/>
    <property type="match status" value="1"/>
</dbReference>
<dbReference type="PRINTS" id="PR01185">
    <property type="entry name" value="INTEGRINA"/>
</dbReference>
<dbReference type="PANTHER" id="PTHR23220">
    <property type="entry name" value="INTEGRIN ALPHA"/>
    <property type="match status" value="1"/>
</dbReference>
<evidence type="ECO:0000259" key="17">
    <source>
        <dbReference type="Pfam" id="PF20806"/>
    </source>
</evidence>
<evidence type="ECO:0000256" key="8">
    <source>
        <dbReference type="ARBA" id="ARBA00023037"/>
    </source>
</evidence>
<dbReference type="Pfam" id="PF01839">
    <property type="entry name" value="FG-GAP"/>
    <property type="match status" value="3"/>
</dbReference>
<dbReference type="InterPro" id="IPR000413">
    <property type="entry name" value="Integrin_alpha"/>
</dbReference>
<evidence type="ECO:0000256" key="4">
    <source>
        <dbReference type="ARBA" id="ARBA00022729"/>
    </source>
</evidence>
<evidence type="ECO:0000256" key="12">
    <source>
        <dbReference type="PROSITE-ProRule" id="PRU00803"/>
    </source>
</evidence>
<keyword evidence="4" id="KW-0732">Signal</keyword>
<name>A0ABM1BC69_LIMPO</name>
<dbReference type="SMART" id="SM00191">
    <property type="entry name" value="Int_alpha"/>
    <property type="match status" value="5"/>
</dbReference>
<dbReference type="InterPro" id="IPR013649">
    <property type="entry name" value="Integrin_alpha_Ig-like_1"/>
</dbReference>
<evidence type="ECO:0000256" key="5">
    <source>
        <dbReference type="ARBA" id="ARBA00022737"/>
    </source>
</evidence>
<dbReference type="Pfam" id="PF20806">
    <property type="entry name" value="Integrin_A_Ig_3"/>
    <property type="match status" value="1"/>
</dbReference>
<keyword evidence="6 13" id="KW-0130">Cell adhesion</keyword>
<evidence type="ECO:0000256" key="6">
    <source>
        <dbReference type="ARBA" id="ARBA00022889"/>
    </source>
</evidence>
<feature type="region of interest" description="Disordered" evidence="14">
    <location>
        <begin position="996"/>
        <end position="1021"/>
    </location>
</feature>
<evidence type="ECO:0000256" key="11">
    <source>
        <dbReference type="ARBA" id="ARBA00023180"/>
    </source>
</evidence>
<keyword evidence="11" id="KW-0325">Glycoprotein</keyword>
<comment type="subcellular location">
    <subcellularLocation>
        <location evidence="1 13">Membrane</location>
        <topology evidence="1 13">Single-pass type I membrane protein</topology>
    </subcellularLocation>
</comment>
<dbReference type="Gene3D" id="2.130.10.130">
    <property type="entry name" value="Integrin alpha, N-terminal"/>
    <property type="match status" value="1"/>
</dbReference>
<feature type="domain" description="Integrin alpha second immunoglobulin-like" evidence="16">
    <location>
        <begin position="590"/>
        <end position="723"/>
    </location>
</feature>
<dbReference type="SUPFAM" id="SSF69179">
    <property type="entry name" value="Integrin domains"/>
    <property type="match status" value="3"/>
</dbReference>
<dbReference type="Gene3D" id="2.60.40.1460">
    <property type="entry name" value="Integrin domains. Chain A, domain 2"/>
    <property type="match status" value="1"/>
</dbReference>
<dbReference type="SUPFAM" id="SSF69318">
    <property type="entry name" value="Integrin alpha N-terminal domain"/>
    <property type="match status" value="1"/>
</dbReference>
<feature type="repeat" description="FG-GAP" evidence="12">
    <location>
        <begin position="210"/>
        <end position="261"/>
    </location>
</feature>
<dbReference type="Gene3D" id="2.60.40.1510">
    <property type="entry name" value="ntegrin, alpha v. Chain A, domain 3"/>
    <property type="match status" value="1"/>
</dbReference>
<keyword evidence="9 13" id="KW-0472">Membrane</keyword>
<keyword evidence="3 13" id="KW-0812">Transmembrane</keyword>
<keyword evidence="10 13" id="KW-0675">Receptor</keyword>
<dbReference type="RefSeq" id="XP_013779057.2">
    <property type="nucleotide sequence ID" value="XM_013923603.2"/>
</dbReference>
<evidence type="ECO:0000256" key="3">
    <source>
        <dbReference type="ARBA" id="ARBA00022692"/>
    </source>
</evidence>
<accession>A0ABM1BC69</accession>
<evidence type="ECO:0000256" key="10">
    <source>
        <dbReference type="ARBA" id="ARBA00023170"/>
    </source>
</evidence>
<organism evidence="18 19">
    <name type="scientific">Limulus polyphemus</name>
    <name type="common">Atlantic horseshoe crab</name>
    <dbReference type="NCBI Taxonomy" id="6850"/>
    <lineage>
        <taxon>Eukaryota</taxon>
        <taxon>Metazoa</taxon>
        <taxon>Ecdysozoa</taxon>
        <taxon>Arthropoda</taxon>
        <taxon>Chelicerata</taxon>
        <taxon>Merostomata</taxon>
        <taxon>Xiphosura</taxon>
        <taxon>Limulidae</taxon>
        <taxon>Limulus</taxon>
    </lineage>
</organism>
<sequence length="1021" mass="114524">MKCTEVLAKFKIFFIFVTWQNIGQVVTFNIDLKTVNVYRGPSETYFGFSVAQHQTEGVSWLLVGAPKAQTDQPKVRRGGAVYKCSVDNPVSCQQIPFDKTGHGELNNQKSDNKSNQWFGASVTSSGKDGTIVACAPRYVHFSFNHKRREPVGTCWISHASFSDFYEYSPCRTMPWGYSRQGSCQAGFSAAVTQASQVFSRRLNVQELVDEWTSEGPAEDDNSYLGYSLAAGEFTGDSDADIVVGMPRSNLTGKVVIFSSELRNVQNITTEDIGTYFGYAVCISDINGDGLDDIIVGAPLHSNLSANDGTYEKGRVYVYYQATDHKFLQKDHLEGTDSKGRFGLALASLGDVDGDSYEDFAVGAPYAGKNERGIVFIYLGSHYGVRKEPSQTLSAEDINDVGLKTFGYSLAGSMDLDNNHYPDLLVGAYESDRAVFFRSRPVVNVTTQVMFDRETIDMKEKLCTLKDDTKVSCVVMTVCFEYNGTRLPDNIVFLYTTKLDANHQHGPRMFFLTDEGTSEKTVEVNLQIHSLYCKSVYTYTLDVVRDKLAPITADVYLDLKETNNERRLLQPVLNQTQKYPVTSQVNFQKNCGKDNVCIPDLKINIIPNMDQFLIGSKEKLELNVNITNDGEDAFEAMLFLTIPQGINYVNINKSKSNAPVSCSPVELENEDKQLVCDIGNPMPALTQVRFIIIFAPAKRLSKAFDLSFSAVVNSTNKEEEADLVDNTHYIHLPVRVEVEINLHGISIPETLSYNLSEVLPESKMRKESEIGPEVTHVYEVINRGPSVILSAEVHLLWPSYTLYGKHLLYLMEQPKVRGNGSCLTVPNINPLSLQRVAKTMSMEHLFKENENKKNTSNLRTKRTTNEEDDSFSKEVECKPNQCTHIRCTVYSLHENEQVFFTVRSRLWARNVEALGLPAVQISSKIVSRVTELPYDVDPSYLPYKVHIVTTPVTTEDLGEWLGVPWWVIVLAACLGLLVLGLLILVFRKHGFFERKRPPGQAEKEPLHSEKNGYQWKQGDEAL</sequence>
<evidence type="ECO:0000313" key="18">
    <source>
        <dbReference type="Proteomes" id="UP000694941"/>
    </source>
</evidence>
<dbReference type="Pfam" id="PF20805">
    <property type="entry name" value="Integrin_A_Ig_2"/>
    <property type="match status" value="1"/>
</dbReference>
<dbReference type="PROSITE" id="PS51470">
    <property type="entry name" value="FG_GAP"/>
    <property type="match status" value="6"/>
</dbReference>
<keyword evidence="7 13" id="KW-1133">Transmembrane helix</keyword>
<dbReference type="Gene3D" id="2.60.40.1530">
    <property type="entry name" value="ntegrin, alpha v. Chain A, domain 4"/>
    <property type="match status" value="1"/>
</dbReference>
<dbReference type="InterPro" id="IPR048286">
    <property type="entry name" value="Integrin_alpha_Ig-like_3"/>
</dbReference>
<keyword evidence="8 13" id="KW-0401">Integrin</keyword>
<evidence type="ECO:0000256" key="14">
    <source>
        <dbReference type="SAM" id="MobiDB-lite"/>
    </source>
</evidence>
<dbReference type="InterPro" id="IPR028994">
    <property type="entry name" value="Integrin_alpha_N"/>
</dbReference>
<evidence type="ECO:0000259" key="15">
    <source>
        <dbReference type="Pfam" id="PF08441"/>
    </source>
</evidence>
<dbReference type="InterPro" id="IPR048285">
    <property type="entry name" value="Integrin_alpha_Ig-like_2"/>
</dbReference>
<dbReference type="InterPro" id="IPR032695">
    <property type="entry name" value="Integrin_dom_sf"/>
</dbReference>
<feature type="domain" description="Integrin alpha first immunoglubulin-like" evidence="15">
    <location>
        <begin position="438"/>
        <end position="589"/>
    </location>
</feature>
<dbReference type="Proteomes" id="UP000694941">
    <property type="component" value="Unplaced"/>
</dbReference>
<gene>
    <name evidence="19" type="primary">LOC106463554</name>
</gene>
<dbReference type="Pfam" id="PF08441">
    <property type="entry name" value="Integrin_A_Ig_1"/>
    <property type="match status" value="1"/>
</dbReference>
<protein>
    <submittedName>
        <fullName evidence="19">Integrin alpha-8-like</fullName>
    </submittedName>
</protein>
<evidence type="ECO:0000256" key="7">
    <source>
        <dbReference type="ARBA" id="ARBA00022989"/>
    </source>
</evidence>
<feature type="repeat" description="FG-GAP" evidence="12">
    <location>
        <begin position="31"/>
        <end position="93"/>
    </location>
</feature>
<reference evidence="19" key="1">
    <citation type="submission" date="2025-08" db="UniProtKB">
        <authorList>
            <consortium name="RefSeq"/>
        </authorList>
    </citation>
    <scope>IDENTIFICATION</scope>
    <source>
        <tissue evidence="19">Muscle</tissue>
    </source>
</reference>
<comment type="similarity">
    <text evidence="2 13">Belongs to the integrin alpha chain family.</text>
</comment>
<dbReference type="InterPro" id="IPR013519">
    <property type="entry name" value="Int_alpha_beta-p"/>
</dbReference>
<evidence type="ECO:0000256" key="1">
    <source>
        <dbReference type="ARBA" id="ARBA00004479"/>
    </source>
</evidence>
<feature type="repeat" description="FG-GAP" evidence="12">
    <location>
        <begin position="390"/>
        <end position="453"/>
    </location>
</feature>
<feature type="compositionally biased region" description="Basic and acidic residues" evidence="14">
    <location>
        <begin position="996"/>
        <end position="1009"/>
    </location>
</feature>
<dbReference type="InterPro" id="IPR013517">
    <property type="entry name" value="FG-GAP"/>
</dbReference>
<dbReference type="PANTHER" id="PTHR23220:SF133">
    <property type="entry name" value="INTEGRIN ALPHA-PS2"/>
    <property type="match status" value="1"/>
</dbReference>
<feature type="transmembrane region" description="Helical" evidence="13">
    <location>
        <begin position="962"/>
        <end position="985"/>
    </location>
</feature>
<feature type="domain" description="Integrin alpha third immunoglobulin-like" evidence="17">
    <location>
        <begin position="740"/>
        <end position="952"/>
    </location>
</feature>
<keyword evidence="5" id="KW-0677">Repeat</keyword>
<feature type="repeat" description="FG-GAP" evidence="12">
    <location>
        <begin position="104"/>
        <end position="166"/>
    </location>
</feature>
<proteinExistence type="inferred from homology"/>
<dbReference type="GeneID" id="106463554"/>
<evidence type="ECO:0000256" key="9">
    <source>
        <dbReference type="ARBA" id="ARBA00023136"/>
    </source>
</evidence>
<evidence type="ECO:0000256" key="2">
    <source>
        <dbReference type="ARBA" id="ARBA00008054"/>
    </source>
</evidence>
<evidence type="ECO:0000313" key="19">
    <source>
        <dbReference type="RefSeq" id="XP_013779057.2"/>
    </source>
</evidence>
<feature type="repeat" description="FG-GAP" evidence="12">
    <location>
        <begin position="328"/>
        <end position="386"/>
    </location>
</feature>
<keyword evidence="18" id="KW-1185">Reference proteome</keyword>
<feature type="repeat" description="FG-GAP" evidence="12">
    <location>
        <begin position="262"/>
        <end position="327"/>
    </location>
</feature>
<evidence type="ECO:0000256" key="13">
    <source>
        <dbReference type="RuleBase" id="RU003762"/>
    </source>
</evidence>